<proteinExistence type="predicted"/>
<feature type="transmembrane region" description="Helical" evidence="1">
    <location>
        <begin position="368"/>
        <end position="385"/>
    </location>
</feature>
<feature type="transmembrane region" description="Helical" evidence="1">
    <location>
        <begin position="1469"/>
        <end position="1486"/>
    </location>
</feature>
<accession>K9XXI1</accession>
<feature type="transmembrane region" description="Helical" evidence="1">
    <location>
        <begin position="580"/>
        <end position="598"/>
    </location>
</feature>
<protein>
    <recommendedName>
        <fullName evidence="4">DUF2157 domain-containing protein</fullName>
    </recommendedName>
</protein>
<feature type="transmembrane region" description="Helical" evidence="1">
    <location>
        <begin position="1277"/>
        <end position="1295"/>
    </location>
</feature>
<feature type="transmembrane region" description="Helical" evidence="1">
    <location>
        <begin position="466"/>
        <end position="484"/>
    </location>
</feature>
<organism evidence="2 3">
    <name type="scientific">Stanieria cyanosphaera (strain ATCC 29371 / PCC 7437)</name>
    <dbReference type="NCBI Taxonomy" id="111780"/>
    <lineage>
        <taxon>Bacteria</taxon>
        <taxon>Bacillati</taxon>
        <taxon>Cyanobacteriota</taxon>
        <taxon>Cyanophyceae</taxon>
        <taxon>Pleurocapsales</taxon>
        <taxon>Dermocarpellaceae</taxon>
        <taxon>Stanieria</taxon>
    </lineage>
</organism>
<feature type="transmembrane region" description="Helical" evidence="1">
    <location>
        <begin position="490"/>
        <end position="508"/>
    </location>
</feature>
<feature type="transmembrane region" description="Helical" evidence="1">
    <location>
        <begin position="1009"/>
        <end position="1030"/>
    </location>
</feature>
<feature type="transmembrane region" description="Helical" evidence="1">
    <location>
        <begin position="294"/>
        <end position="313"/>
    </location>
</feature>
<feature type="transmembrane region" description="Helical" evidence="1">
    <location>
        <begin position="758"/>
        <end position="776"/>
    </location>
</feature>
<feature type="transmembrane region" description="Helical" evidence="1">
    <location>
        <begin position="1368"/>
        <end position="1385"/>
    </location>
</feature>
<evidence type="ECO:0000313" key="2">
    <source>
        <dbReference type="EMBL" id="AFZ36372.1"/>
    </source>
</evidence>
<feature type="transmembrane region" description="Helical" evidence="1">
    <location>
        <begin position="246"/>
        <end position="263"/>
    </location>
</feature>
<feature type="transmembrane region" description="Helical" evidence="1">
    <location>
        <begin position="1202"/>
        <end position="1219"/>
    </location>
</feature>
<feature type="transmembrane region" description="Helical" evidence="1">
    <location>
        <begin position="1104"/>
        <end position="1121"/>
    </location>
</feature>
<feature type="transmembrane region" description="Helical" evidence="1">
    <location>
        <begin position="658"/>
        <end position="675"/>
    </location>
</feature>
<feature type="transmembrane region" description="Helical" evidence="1">
    <location>
        <begin position="1420"/>
        <end position="1436"/>
    </location>
</feature>
<dbReference type="EMBL" id="CP003653">
    <property type="protein sequence ID" value="AFZ36372.1"/>
    <property type="molecule type" value="Genomic_DNA"/>
</dbReference>
<evidence type="ECO:0000256" key="1">
    <source>
        <dbReference type="SAM" id="Phobius"/>
    </source>
</evidence>
<feature type="transmembrane region" description="Helical" evidence="1">
    <location>
        <begin position="805"/>
        <end position="822"/>
    </location>
</feature>
<feature type="transmembrane region" description="Helical" evidence="1">
    <location>
        <begin position="1174"/>
        <end position="1195"/>
    </location>
</feature>
<feature type="transmembrane region" description="Helical" evidence="1">
    <location>
        <begin position="1441"/>
        <end position="1463"/>
    </location>
</feature>
<sequence length="1508" mass="172786">MSNDSDRFIKLEIYTKASQTELLIGLDNWLRLGLIKESQVKNLCRNYLTCPLPEIEIVKVPYQVEETSSPQPVQTATIDPISIVKTSSKPNLVEQIWQAFLDELSIRWLLFLGIFLVVLSSGVLAATQWHNFPTVGQYLILLTYTLSFWLVGFWLGKQANLSLTSQSLKSIAILLVPINFWGINSFSLGNNFGDWLVIAIAFLSLTGITYWQYNQKPKYIRFSFVPIFLLLSYFHLGWHIFNFPVLAAYFGIIAIASSTYYLSKKYHYQLKNLLLLLATWFLLIFRTLLIQTSVTSLGLAISICGWLLAVIYLERSQTYSTEQETSTDYQSINNHKIINQSLETVGLILLFIGGIVAGIVWFAQVQLYPWQAIAVCGLALHLFQVRLQTYWQKLDLLVIFFIGLKTLFLIKELIPIQFRANFISLSETITKVDFLPESIYSITLFPYLILFVGIANWLYRQEKPQLALFGEWLSLGFGVVLTLLSWYNPVWRSLNLLLSTFTLGYVAATRQPLRIRLIYFTHLLALVTVVSVINCFSSPPRREIWGIIFLLLMLAEWLVYLRRFSVKNFRYQKIWYRSSWYFGLLLAGISYVCFLPQAHPVNTSIISSYSLTWLLTPLMLTIIAKSSRRKPRQLAALLSCFTLLLAQLLTMWQPDTRSISLAITTGLLFTNTFYLPYKIILIYLTHSLGLITVFSFIDWVGSPLGQQIWGIILLFSGVTEWLIYLYQITSNNLTFNLLPIGGRRQEVLESKTWHRSSWYLGLLLTGISYVCLFYFSNPYWRLIWLLTPLMLTVIVRFSRWKQRTLTAACSSLSLILVQFLTFNNSETRLISLVVAIGLMFINSFYFRETNIAIIHLGFGLILISSLLWEKLSFSNWLVTGAIIIVILYLIREFLLYTSKNFYANERKVLKTKHRKLKNKYAQAADSWSKALIAVELIILTLFYLNFAFSDLTYQQIGINWQYLLSSILISGAIWFRYHQQPTPKILYAFAWTIELSVFSLIILVGGNEIALAAANIILAFLSLWLINWLARLIATTNNHSPLQTIRYNTFNLNWHNLHHLSIIYLVLGILWRLPYFTATTGLITLGAALTGIGIGSYPGRENKTISYLSLAGITLAIYELAIYQMTQSAGGSIADALTILAFVAGVIAIFYRILAFWCREQQFLFNFSLNQIIIAAHVHWAIASILKIIAAGIAIETVTPRLTLLSIGISFCLGAYAIIQGREERAQGSREAQRQEKKYLSTINDWWVYVGLVEIAATIVYSRLIITKLSIFDPWRAIITCIIALAIYQIPWQNFGWRSTPWRRTALVIPALMALVTAENISYLSLLATAAFYLRIAYHQRNVRWSYLSLGLIDWGIIRYSWRNNGEPIWFALVIGLSFLYIAQFDPQLQTRKQLRHYFRSFGSSLICIVALILYQKTGIIPSAIALVFILAGLGLRIRAFLYIGTITFILTIIYQLIILIFTYSFLKWIVGLITGIVAIAIAANFERKSTQITNKLQDYLAQLQQWQ</sequence>
<feature type="transmembrane region" description="Helical" evidence="1">
    <location>
        <begin position="960"/>
        <end position="978"/>
    </location>
</feature>
<keyword evidence="1" id="KW-0812">Transmembrane</keyword>
<feature type="transmembrane region" description="Helical" evidence="1">
    <location>
        <begin position="195"/>
        <end position="213"/>
    </location>
</feature>
<dbReference type="PATRIC" id="fig|111780.3.peg.2967"/>
<feature type="transmembrane region" description="Helical" evidence="1">
    <location>
        <begin position="782"/>
        <end position="798"/>
    </location>
</feature>
<keyword evidence="1" id="KW-1133">Transmembrane helix</keyword>
<feature type="transmembrane region" description="Helical" evidence="1">
    <location>
        <begin position="851"/>
        <end position="867"/>
    </location>
</feature>
<feature type="transmembrane region" description="Helical" evidence="1">
    <location>
        <begin position="517"/>
        <end position="537"/>
    </location>
</feature>
<feature type="transmembrane region" description="Helical" evidence="1">
    <location>
        <begin position="828"/>
        <end position="846"/>
    </location>
</feature>
<dbReference type="Proteomes" id="UP000010473">
    <property type="component" value="Chromosome"/>
</dbReference>
<feature type="transmembrane region" description="Helical" evidence="1">
    <location>
        <begin position="985"/>
        <end position="1003"/>
    </location>
</feature>
<feature type="transmembrane region" description="Helical" evidence="1">
    <location>
        <begin position="397"/>
        <end position="418"/>
    </location>
</feature>
<evidence type="ECO:0008006" key="4">
    <source>
        <dbReference type="Google" id="ProtNLM"/>
    </source>
</evidence>
<feature type="transmembrane region" description="Helical" evidence="1">
    <location>
        <begin position="873"/>
        <end position="890"/>
    </location>
</feature>
<feature type="transmembrane region" description="Helical" evidence="1">
    <location>
        <begin position="680"/>
        <end position="701"/>
    </location>
</feature>
<feature type="transmembrane region" description="Helical" evidence="1">
    <location>
        <begin position="543"/>
        <end position="560"/>
    </location>
</feature>
<feature type="transmembrane region" description="Helical" evidence="1">
    <location>
        <begin position="135"/>
        <end position="155"/>
    </location>
</feature>
<name>K9XXI1_STAC7</name>
<feature type="transmembrane region" description="Helical" evidence="1">
    <location>
        <begin position="167"/>
        <end position="183"/>
    </location>
</feature>
<feature type="transmembrane region" description="Helical" evidence="1">
    <location>
        <begin position="1062"/>
        <end position="1092"/>
    </location>
</feature>
<feature type="transmembrane region" description="Helical" evidence="1">
    <location>
        <begin position="270"/>
        <end position="288"/>
    </location>
</feature>
<feature type="transmembrane region" description="Helical" evidence="1">
    <location>
        <begin position="220"/>
        <end position="240"/>
    </location>
</feature>
<reference evidence="3" key="1">
    <citation type="journal article" date="2013" name="Proc. Natl. Acad. Sci. U.S.A.">
        <title>Improving the coverage of the cyanobacterial phylum using diversity-driven genome sequencing.</title>
        <authorList>
            <person name="Shih P.M."/>
            <person name="Wu D."/>
            <person name="Latifi A."/>
            <person name="Axen S.D."/>
            <person name="Fewer D.P."/>
            <person name="Talla E."/>
            <person name="Calteau A."/>
            <person name="Cai F."/>
            <person name="Tandeau de Marsac N."/>
            <person name="Rippka R."/>
            <person name="Herdman M."/>
            <person name="Sivonen K."/>
            <person name="Coursin T."/>
            <person name="Laurent T."/>
            <person name="Goodwin L."/>
            <person name="Nolan M."/>
            <person name="Davenport K.W."/>
            <person name="Han C.S."/>
            <person name="Rubin E.M."/>
            <person name="Eisen J.A."/>
            <person name="Woyke T."/>
            <person name="Gugger M."/>
            <person name="Kerfeld C.A."/>
        </authorList>
    </citation>
    <scope>NUCLEOTIDE SEQUENCE [LARGE SCALE GENOMIC DNA]</scope>
    <source>
        <strain evidence="3">ATCC 29371 / PCC 7437</strain>
    </source>
</reference>
<feature type="transmembrane region" description="Helical" evidence="1">
    <location>
        <begin position="707"/>
        <end position="726"/>
    </location>
</feature>
<feature type="transmembrane region" description="Helical" evidence="1">
    <location>
        <begin position="1246"/>
        <end position="1265"/>
    </location>
</feature>
<dbReference type="OrthoDB" id="472871at2"/>
<feature type="transmembrane region" description="Helical" evidence="1">
    <location>
        <begin position="604"/>
        <end position="622"/>
    </location>
</feature>
<dbReference type="eggNOG" id="ENOG502Z85Z">
    <property type="taxonomic scope" value="Bacteria"/>
</dbReference>
<feature type="transmembrane region" description="Helical" evidence="1">
    <location>
        <begin position="438"/>
        <end position="459"/>
    </location>
</feature>
<dbReference type="KEGG" id="scs:Sta7437_2852"/>
<gene>
    <name evidence="2" type="ordered locus">Sta7437_2852</name>
</gene>
<dbReference type="RefSeq" id="WP_015194039.1">
    <property type="nucleotide sequence ID" value="NC_019748.1"/>
</dbReference>
<feature type="transmembrane region" description="Helical" evidence="1">
    <location>
        <begin position="927"/>
        <end position="948"/>
    </location>
</feature>
<feature type="transmembrane region" description="Helical" evidence="1">
    <location>
        <begin position="1397"/>
        <end position="1414"/>
    </location>
</feature>
<dbReference type="HOGENOM" id="CLU_256352_0_0_3"/>
<feature type="transmembrane region" description="Helical" evidence="1">
    <location>
        <begin position="344"/>
        <end position="362"/>
    </location>
</feature>
<feature type="transmembrane region" description="Helical" evidence="1">
    <location>
        <begin position="1307"/>
        <end position="1333"/>
    </location>
</feature>
<feature type="transmembrane region" description="Helical" evidence="1">
    <location>
        <begin position="1133"/>
        <end position="1154"/>
    </location>
</feature>
<feature type="transmembrane region" description="Helical" evidence="1">
    <location>
        <begin position="108"/>
        <end position="129"/>
    </location>
</feature>
<keyword evidence="1" id="KW-0472">Membrane</keyword>
<evidence type="ECO:0000313" key="3">
    <source>
        <dbReference type="Proteomes" id="UP000010473"/>
    </source>
</evidence>
<feature type="transmembrane region" description="Helical" evidence="1">
    <location>
        <begin position="634"/>
        <end position="652"/>
    </location>
</feature>
<keyword evidence="3" id="KW-1185">Reference proteome</keyword>